<keyword evidence="4" id="KW-1185">Reference proteome</keyword>
<reference evidence="4" key="1">
    <citation type="journal article" date="2019" name="Int. J. Syst. Evol. Microbiol.">
        <title>The Global Catalogue of Microorganisms (GCM) 10K type strain sequencing project: providing services to taxonomists for standard genome sequencing and annotation.</title>
        <authorList>
            <consortium name="The Broad Institute Genomics Platform"/>
            <consortium name="The Broad Institute Genome Sequencing Center for Infectious Disease"/>
            <person name="Wu L."/>
            <person name="Ma J."/>
        </authorList>
    </citation>
    <scope>NUCLEOTIDE SEQUENCE [LARGE SCALE GENOMIC DNA]</scope>
    <source>
        <strain evidence="4">JCM 17563</strain>
    </source>
</reference>
<feature type="domain" description="GST C-terminal" evidence="2">
    <location>
        <begin position="87"/>
        <end position="208"/>
    </location>
</feature>
<evidence type="ECO:0000259" key="1">
    <source>
        <dbReference type="PROSITE" id="PS50404"/>
    </source>
</evidence>
<dbReference type="SFLD" id="SFLDS00019">
    <property type="entry name" value="Glutathione_Transferase_(cytos"/>
    <property type="match status" value="1"/>
</dbReference>
<dbReference type="PANTHER" id="PTHR44051:SF9">
    <property type="entry name" value="GLUTATHIONE S-TRANSFERASE 1"/>
    <property type="match status" value="1"/>
</dbReference>
<accession>A0ABP7SZE8</accession>
<dbReference type="SUPFAM" id="SSF52833">
    <property type="entry name" value="Thioredoxin-like"/>
    <property type="match status" value="1"/>
</dbReference>
<dbReference type="EMBL" id="BAABBQ010000001">
    <property type="protein sequence ID" value="GAA4018239.1"/>
    <property type="molecule type" value="Genomic_DNA"/>
</dbReference>
<evidence type="ECO:0000313" key="4">
    <source>
        <dbReference type="Proteomes" id="UP001500235"/>
    </source>
</evidence>
<evidence type="ECO:0000259" key="2">
    <source>
        <dbReference type="PROSITE" id="PS50405"/>
    </source>
</evidence>
<gene>
    <name evidence="3" type="ORF">GCM10022280_17110</name>
</gene>
<dbReference type="Pfam" id="PF00043">
    <property type="entry name" value="GST_C"/>
    <property type="match status" value="1"/>
</dbReference>
<dbReference type="PANTHER" id="PTHR44051">
    <property type="entry name" value="GLUTATHIONE S-TRANSFERASE-RELATED"/>
    <property type="match status" value="1"/>
</dbReference>
<dbReference type="InterPro" id="IPR004045">
    <property type="entry name" value="Glutathione_S-Trfase_N"/>
</dbReference>
<dbReference type="InterPro" id="IPR036282">
    <property type="entry name" value="Glutathione-S-Trfase_C_sf"/>
</dbReference>
<dbReference type="Gene3D" id="3.40.30.10">
    <property type="entry name" value="Glutaredoxin"/>
    <property type="match status" value="1"/>
</dbReference>
<name>A0ABP7SZE8_9SPHN</name>
<dbReference type="SUPFAM" id="SSF47616">
    <property type="entry name" value="GST C-terminal domain-like"/>
    <property type="match status" value="1"/>
</dbReference>
<comment type="caution">
    <text evidence="3">The sequence shown here is derived from an EMBL/GenBank/DDBJ whole genome shotgun (WGS) entry which is preliminary data.</text>
</comment>
<organism evidence="3 4">
    <name type="scientific">Sphingomonas swuensis</name>
    <dbReference type="NCBI Taxonomy" id="977800"/>
    <lineage>
        <taxon>Bacteria</taxon>
        <taxon>Pseudomonadati</taxon>
        <taxon>Pseudomonadota</taxon>
        <taxon>Alphaproteobacteria</taxon>
        <taxon>Sphingomonadales</taxon>
        <taxon>Sphingomonadaceae</taxon>
        <taxon>Sphingomonas</taxon>
    </lineage>
</organism>
<dbReference type="SFLD" id="SFLDG00358">
    <property type="entry name" value="Main_(cytGST)"/>
    <property type="match status" value="1"/>
</dbReference>
<dbReference type="Proteomes" id="UP001500235">
    <property type="component" value="Unassembled WGS sequence"/>
</dbReference>
<dbReference type="RefSeq" id="WP_344706993.1">
    <property type="nucleotide sequence ID" value="NZ_BAABBQ010000001.1"/>
</dbReference>
<dbReference type="InterPro" id="IPR004046">
    <property type="entry name" value="GST_C"/>
</dbReference>
<evidence type="ECO:0000313" key="3">
    <source>
        <dbReference type="EMBL" id="GAA4018239.1"/>
    </source>
</evidence>
<dbReference type="SFLD" id="SFLDG01150">
    <property type="entry name" value="Main.1:_Beta-like"/>
    <property type="match status" value="1"/>
</dbReference>
<dbReference type="CDD" id="cd03189">
    <property type="entry name" value="GST_C_GTT1_like"/>
    <property type="match status" value="1"/>
</dbReference>
<dbReference type="PROSITE" id="PS50404">
    <property type="entry name" value="GST_NTER"/>
    <property type="match status" value="1"/>
</dbReference>
<feature type="domain" description="GST N-terminal" evidence="1">
    <location>
        <begin position="1"/>
        <end position="82"/>
    </location>
</feature>
<protein>
    <submittedName>
        <fullName evidence="3">Glutathione S-transferase</fullName>
    </submittedName>
</protein>
<dbReference type="InterPro" id="IPR010987">
    <property type="entry name" value="Glutathione-S-Trfase_C-like"/>
</dbReference>
<dbReference type="Gene3D" id="1.20.1050.10">
    <property type="match status" value="1"/>
</dbReference>
<proteinExistence type="predicted"/>
<sequence>MTIIVHHLENSRSQRVLWLLEELGLPYEVRRYERDRVTMLAPPELRRVHPLGKSPVIEDDGMAIAETGAIIEYLVEKGGGRLGAPADRPGALRYRQFLHYAEGSLMPPLLVKLVLARIPLLGKAAQRKFQPMIDVHLNYIEAELASRPWFAGGEMTAADVMMSFPLEAAASRAQAREGRPHLADWLDRIHARPAYQAALAAGGPYAYA</sequence>
<dbReference type="PROSITE" id="PS50405">
    <property type="entry name" value="GST_CTER"/>
    <property type="match status" value="1"/>
</dbReference>
<dbReference type="Pfam" id="PF13409">
    <property type="entry name" value="GST_N_2"/>
    <property type="match status" value="1"/>
</dbReference>
<dbReference type="InterPro" id="IPR040079">
    <property type="entry name" value="Glutathione_S-Trfase"/>
</dbReference>
<dbReference type="CDD" id="cd03046">
    <property type="entry name" value="GST_N_GTT1_like"/>
    <property type="match status" value="1"/>
</dbReference>
<dbReference type="InterPro" id="IPR036249">
    <property type="entry name" value="Thioredoxin-like_sf"/>
</dbReference>